<name>A0A1E3NSB4_9ASCO</name>
<reference evidence="2 3" key="1">
    <citation type="journal article" date="2016" name="Proc. Natl. Acad. Sci. U.S.A.">
        <title>Comparative genomics of biotechnologically important yeasts.</title>
        <authorList>
            <person name="Riley R."/>
            <person name="Haridas S."/>
            <person name="Wolfe K.H."/>
            <person name="Lopes M.R."/>
            <person name="Hittinger C.T."/>
            <person name="Goeker M."/>
            <person name="Salamov A.A."/>
            <person name="Wisecaver J.H."/>
            <person name="Long T.M."/>
            <person name="Calvey C.H."/>
            <person name="Aerts A.L."/>
            <person name="Barry K.W."/>
            <person name="Choi C."/>
            <person name="Clum A."/>
            <person name="Coughlan A.Y."/>
            <person name="Deshpande S."/>
            <person name="Douglass A.P."/>
            <person name="Hanson S.J."/>
            <person name="Klenk H.-P."/>
            <person name="LaButti K.M."/>
            <person name="Lapidus A."/>
            <person name="Lindquist E.A."/>
            <person name="Lipzen A.M."/>
            <person name="Meier-Kolthoff J.P."/>
            <person name="Ohm R.A."/>
            <person name="Otillar R.P."/>
            <person name="Pangilinan J.L."/>
            <person name="Peng Y."/>
            <person name="Rokas A."/>
            <person name="Rosa C.A."/>
            <person name="Scheuner C."/>
            <person name="Sibirny A.A."/>
            <person name="Slot J.C."/>
            <person name="Stielow J.B."/>
            <person name="Sun H."/>
            <person name="Kurtzman C.P."/>
            <person name="Blackwell M."/>
            <person name="Grigoriev I.V."/>
            <person name="Jeffries T.W."/>
        </authorList>
    </citation>
    <scope>NUCLEOTIDE SEQUENCE [LARGE SCALE GENOMIC DNA]</scope>
    <source>
        <strain evidence="2 3">NRRL Y-2026</strain>
    </source>
</reference>
<organism evidence="2 3">
    <name type="scientific">Pichia membranifaciens NRRL Y-2026</name>
    <dbReference type="NCBI Taxonomy" id="763406"/>
    <lineage>
        <taxon>Eukaryota</taxon>
        <taxon>Fungi</taxon>
        <taxon>Dikarya</taxon>
        <taxon>Ascomycota</taxon>
        <taxon>Saccharomycotina</taxon>
        <taxon>Pichiomycetes</taxon>
        <taxon>Pichiales</taxon>
        <taxon>Pichiaceae</taxon>
        <taxon>Pichia</taxon>
    </lineage>
</organism>
<protein>
    <recommendedName>
        <fullName evidence="1">Histone deacetylase complex subunit SAP30 Sin3 binding domain-containing protein</fullName>
    </recommendedName>
</protein>
<dbReference type="InterPro" id="IPR038291">
    <property type="entry name" value="SAP30_C_sf"/>
</dbReference>
<gene>
    <name evidence="2" type="ORF">PICMEDRAFT_70489</name>
</gene>
<dbReference type="STRING" id="763406.A0A1E3NSB4"/>
<dbReference type="Pfam" id="PF13867">
    <property type="entry name" value="SAP30_Sin3_bdg"/>
    <property type="match status" value="1"/>
</dbReference>
<evidence type="ECO:0000313" key="3">
    <source>
        <dbReference type="Proteomes" id="UP000094455"/>
    </source>
</evidence>
<evidence type="ECO:0000259" key="1">
    <source>
        <dbReference type="Pfam" id="PF13867"/>
    </source>
</evidence>
<sequence length="150" mass="18009">MSTRSSQKQKPPYVVPVQKEYVTKYVHDNHPDNQPAKDSVDFSNFSADELREYRMRFLNPAHQLSPDVLTFQGYLLENNNLGRRTESSRMNEQRKQENNLYDYRTMDDLRTNVENHFKEQLPVKESEVIMDFVYKVRKSDDKFRIHFDRA</sequence>
<keyword evidence="3" id="KW-1185">Reference proteome</keyword>
<dbReference type="OrthoDB" id="510958at2759"/>
<evidence type="ECO:0000313" key="2">
    <source>
        <dbReference type="EMBL" id="ODQ48896.1"/>
    </source>
</evidence>
<dbReference type="EMBL" id="KV454001">
    <property type="protein sequence ID" value="ODQ48896.1"/>
    <property type="molecule type" value="Genomic_DNA"/>
</dbReference>
<dbReference type="GeneID" id="30180341"/>
<feature type="domain" description="Histone deacetylase complex subunit SAP30 Sin3 binding" evidence="1">
    <location>
        <begin position="107"/>
        <end position="137"/>
    </location>
</feature>
<dbReference type="Gene3D" id="6.10.160.20">
    <property type="match status" value="1"/>
</dbReference>
<proteinExistence type="predicted"/>
<dbReference type="InterPro" id="IPR025718">
    <property type="entry name" value="SAP30_Sin3-bd"/>
</dbReference>
<dbReference type="RefSeq" id="XP_019020009.1">
    <property type="nucleotide sequence ID" value="XM_019163654.1"/>
</dbReference>
<dbReference type="Proteomes" id="UP000094455">
    <property type="component" value="Unassembled WGS sequence"/>
</dbReference>
<dbReference type="AlphaFoldDB" id="A0A1E3NSB4"/>
<accession>A0A1E3NSB4</accession>